<dbReference type="AlphaFoldDB" id="A0A397HU52"/>
<dbReference type="Proteomes" id="UP000266861">
    <property type="component" value="Unassembled WGS sequence"/>
</dbReference>
<dbReference type="OrthoDB" id="3260546at2759"/>
<name>A0A397HU52_9GLOM</name>
<evidence type="ECO:0000313" key="2">
    <source>
        <dbReference type="Proteomes" id="UP000266861"/>
    </source>
</evidence>
<protein>
    <submittedName>
        <fullName evidence="1">Uncharacterized protein</fullName>
    </submittedName>
</protein>
<reference evidence="1 2" key="1">
    <citation type="submission" date="2018-08" db="EMBL/GenBank/DDBJ databases">
        <title>Genome and evolution of the arbuscular mycorrhizal fungus Diversispora epigaea (formerly Glomus versiforme) and its bacterial endosymbionts.</title>
        <authorList>
            <person name="Sun X."/>
            <person name="Fei Z."/>
            <person name="Harrison M."/>
        </authorList>
    </citation>
    <scope>NUCLEOTIDE SEQUENCE [LARGE SCALE GENOMIC DNA]</scope>
    <source>
        <strain evidence="1 2">IT104</strain>
    </source>
</reference>
<proteinExistence type="predicted"/>
<dbReference type="EMBL" id="PQFF01000292">
    <property type="protein sequence ID" value="RHZ64814.1"/>
    <property type="molecule type" value="Genomic_DNA"/>
</dbReference>
<organism evidence="1 2">
    <name type="scientific">Diversispora epigaea</name>
    <dbReference type="NCBI Taxonomy" id="1348612"/>
    <lineage>
        <taxon>Eukaryota</taxon>
        <taxon>Fungi</taxon>
        <taxon>Fungi incertae sedis</taxon>
        <taxon>Mucoromycota</taxon>
        <taxon>Glomeromycotina</taxon>
        <taxon>Glomeromycetes</taxon>
        <taxon>Diversisporales</taxon>
        <taxon>Diversisporaceae</taxon>
        <taxon>Diversispora</taxon>
    </lineage>
</organism>
<sequence>MSCSTEESETNALIKRLQDAFRIRNDVKMLSFEGGNRDPMEWLEEFNRSARINQYTSEYKLQVVARYLQEVAIRIAKQFEENMQTYPEVTVRYGVTTYVNPQGFMPSCDQNRNRKDVIKRIVQKVLAPIVEKLQRITERDERPTHTFYRRPNYNNDIRGQNTWNRNNNVNDPFCYFSADNRNTWREVAQPQANVTMNQSMNQIPLNGANGNTFVTQQEEVKQLAVTTWETARHLNY</sequence>
<gene>
    <name evidence="1" type="ORF">Glove_320g10</name>
</gene>
<comment type="caution">
    <text evidence="1">The sequence shown here is derived from an EMBL/GenBank/DDBJ whole genome shotgun (WGS) entry which is preliminary data.</text>
</comment>
<evidence type="ECO:0000313" key="1">
    <source>
        <dbReference type="EMBL" id="RHZ64814.1"/>
    </source>
</evidence>
<accession>A0A397HU52</accession>
<keyword evidence="2" id="KW-1185">Reference proteome</keyword>